<organism evidence="1">
    <name type="scientific">Arundo donax</name>
    <name type="common">Giant reed</name>
    <name type="synonym">Donax arundinaceus</name>
    <dbReference type="NCBI Taxonomy" id="35708"/>
    <lineage>
        <taxon>Eukaryota</taxon>
        <taxon>Viridiplantae</taxon>
        <taxon>Streptophyta</taxon>
        <taxon>Embryophyta</taxon>
        <taxon>Tracheophyta</taxon>
        <taxon>Spermatophyta</taxon>
        <taxon>Magnoliopsida</taxon>
        <taxon>Liliopsida</taxon>
        <taxon>Poales</taxon>
        <taxon>Poaceae</taxon>
        <taxon>PACMAD clade</taxon>
        <taxon>Arundinoideae</taxon>
        <taxon>Arundineae</taxon>
        <taxon>Arundo</taxon>
    </lineage>
</organism>
<reference evidence="1" key="2">
    <citation type="journal article" date="2015" name="Data Brief">
        <title>Shoot transcriptome of the giant reed, Arundo donax.</title>
        <authorList>
            <person name="Barrero R.A."/>
            <person name="Guerrero F.D."/>
            <person name="Moolhuijzen P."/>
            <person name="Goolsby J.A."/>
            <person name="Tidwell J."/>
            <person name="Bellgard S.E."/>
            <person name="Bellgard M.I."/>
        </authorList>
    </citation>
    <scope>NUCLEOTIDE SEQUENCE</scope>
    <source>
        <tissue evidence="1">Shoot tissue taken approximately 20 cm above the soil surface</tissue>
    </source>
</reference>
<sequence length="41" mass="4845">MRWRSNSMFTDRLQIQGRLHFRQQLLQRPANVHIPANQAGA</sequence>
<reference evidence="1" key="1">
    <citation type="submission" date="2014-09" db="EMBL/GenBank/DDBJ databases">
        <authorList>
            <person name="Magalhaes I.L.F."/>
            <person name="Oliveira U."/>
            <person name="Santos F.R."/>
            <person name="Vidigal T.H.D.A."/>
            <person name="Brescovit A.D."/>
            <person name="Santos A.J."/>
        </authorList>
    </citation>
    <scope>NUCLEOTIDE SEQUENCE</scope>
    <source>
        <tissue evidence="1">Shoot tissue taken approximately 20 cm above the soil surface</tissue>
    </source>
</reference>
<dbReference type="AlphaFoldDB" id="A0A0A9BI51"/>
<name>A0A0A9BI51_ARUDO</name>
<accession>A0A0A9BI51</accession>
<protein>
    <submittedName>
        <fullName evidence="1">Uncharacterized protein</fullName>
    </submittedName>
</protein>
<proteinExistence type="predicted"/>
<evidence type="ECO:0000313" key="1">
    <source>
        <dbReference type="EMBL" id="JAD63604.1"/>
    </source>
</evidence>
<dbReference type="EMBL" id="GBRH01234291">
    <property type="protein sequence ID" value="JAD63604.1"/>
    <property type="molecule type" value="Transcribed_RNA"/>
</dbReference>